<dbReference type="InterPro" id="IPR051328">
    <property type="entry name" value="T7SS_ABC-Transporter"/>
</dbReference>
<accession>A0ABM5P9W5</accession>
<feature type="transmembrane region" description="Helical" evidence="5">
    <location>
        <begin position="155"/>
        <end position="174"/>
    </location>
</feature>
<comment type="subcellular location">
    <subcellularLocation>
        <location evidence="1">Membrane</location>
        <topology evidence="1">Multi-pass membrane protein</topology>
    </subcellularLocation>
</comment>
<feature type="domain" description="ABC-2 type transporter transmembrane" evidence="6">
    <location>
        <begin position="194"/>
        <end position="297"/>
    </location>
</feature>
<dbReference type="PANTHER" id="PTHR43077:SF5">
    <property type="entry name" value="PHAGE INFECTION PROTEIN"/>
    <property type="match status" value="1"/>
</dbReference>
<dbReference type="PANTHER" id="PTHR43077">
    <property type="entry name" value="TRANSPORT PERMEASE YVFS-RELATED"/>
    <property type="match status" value="1"/>
</dbReference>
<dbReference type="NCBIfam" id="TIGR03062">
    <property type="entry name" value="pip_yhgE_Cterm"/>
    <property type="match status" value="1"/>
</dbReference>
<sequence length="349" mass="37211">MNDGIALIDSKSKELMNGATQLASGANQLGTGLNQLSGGVGQLAEGSAELAAVYPQLNSGIQTAAMDIAAAAQGSSELNASAAKFPDGEQRLLNGSQTLNDGINEAKTAVADSITTANDKTANLSGLDTYAATPVALNQLSIDPVPNYGTAFSPYFISLSLWIGSILMLIVIYLDPEINFERRLSRYLPADPRFIGFSLVAAVQAVALALVLQHGLHLVVKNVFMFYVVCILIALCFTAIVDFLIANLKDVGKFLALFLLILQLTACGGTFPLELVPQFFDIAYPYLPMTYAINALKEVISGVNYSFLYENLSILGGITVVIFAVNLLLSIRATKKQREKSAVEMTVVS</sequence>
<organism evidence="7 8">
    <name type="scientific">Dehalobacter restrictus (strain DSM 9455 / PER-K23)</name>
    <dbReference type="NCBI Taxonomy" id="871738"/>
    <lineage>
        <taxon>Bacteria</taxon>
        <taxon>Bacillati</taxon>
        <taxon>Bacillota</taxon>
        <taxon>Clostridia</taxon>
        <taxon>Eubacteriales</taxon>
        <taxon>Desulfitobacteriaceae</taxon>
        <taxon>Dehalobacter</taxon>
    </lineage>
</organism>
<evidence type="ECO:0000256" key="1">
    <source>
        <dbReference type="ARBA" id="ARBA00004141"/>
    </source>
</evidence>
<evidence type="ECO:0000256" key="3">
    <source>
        <dbReference type="ARBA" id="ARBA00022989"/>
    </source>
</evidence>
<protein>
    <recommendedName>
        <fullName evidence="6">ABC-2 type transporter transmembrane domain-containing protein</fullName>
    </recommendedName>
</protein>
<keyword evidence="3 5" id="KW-1133">Transmembrane helix</keyword>
<dbReference type="Pfam" id="PF01061">
    <property type="entry name" value="ABC2_membrane"/>
    <property type="match status" value="1"/>
</dbReference>
<reference evidence="7 8" key="1">
    <citation type="journal article" date="2013" name="Stand. Genomic Sci.">
        <title>Complete genome sequence of Dehalobacter restrictus PER-K23(T.).</title>
        <authorList>
            <person name="Kruse T."/>
            <person name="Maillard J."/>
            <person name="Goodwin L."/>
            <person name="Woyke T."/>
            <person name="Teshima H."/>
            <person name="Bruce D."/>
            <person name="Detter C."/>
            <person name="Tapia R."/>
            <person name="Han C."/>
            <person name="Huntemann M."/>
            <person name="Wei C.L."/>
            <person name="Han J."/>
            <person name="Chen A."/>
            <person name="Kyrpides N."/>
            <person name="Szeto E."/>
            <person name="Markowitz V."/>
            <person name="Ivanova N."/>
            <person name="Pagani I."/>
            <person name="Pati A."/>
            <person name="Pitluck S."/>
            <person name="Nolan M."/>
            <person name="Holliger C."/>
            <person name="Smidt H."/>
        </authorList>
    </citation>
    <scope>NUCLEOTIDE SEQUENCE [LARGE SCALE GENOMIC DNA]</scope>
    <source>
        <strain evidence="8">DSM 9455</strain>
    </source>
</reference>
<dbReference type="InterPro" id="IPR023908">
    <property type="entry name" value="xxxLxxG_rpt"/>
</dbReference>
<dbReference type="InterPro" id="IPR017501">
    <property type="entry name" value="Phage_infect_YhgE_C"/>
</dbReference>
<dbReference type="Proteomes" id="UP000018934">
    <property type="component" value="Chromosome"/>
</dbReference>
<feature type="transmembrane region" description="Helical" evidence="5">
    <location>
        <begin position="224"/>
        <end position="245"/>
    </location>
</feature>
<evidence type="ECO:0000259" key="6">
    <source>
        <dbReference type="Pfam" id="PF01061"/>
    </source>
</evidence>
<evidence type="ECO:0000313" key="7">
    <source>
        <dbReference type="EMBL" id="AHF11488.1"/>
    </source>
</evidence>
<feature type="transmembrane region" description="Helical" evidence="5">
    <location>
        <begin position="194"/>
        <end position="212"/>
    </location>
</feature>
<gene>
    <name evidence="7" type="ORF">DEHRE_13470</name>
</gene>
<dbReference type="RefSeq" id="WP_242836968.1">
    <property type="nucleotide sequence ID" value="NZ_CP007033.1"/>
</dbReference>
<dbReference type="NCBIfam" id="TIGR03057">
    <property type="entry name" value="xxxLxxG_by_4"/>
    <property type="match status" value="2"/>
</dbReference>
<keyword evidence="8" id="KW-1185">Reference proteome</keyword>
<dbReference type="InterPro" id="IPR013525">
    <property type="entry name" value="ABC2_TM"/>
</dbReference>
<evidence type="ECO:0000313" key="8">
    <source>
        <dbReference type="Proteomes" id="UP000018934"/>
    </source>
</evidence>
<evidence type="ECO:0000256" key="2">
    <source>
        <dbReference type="ARBA" id="ARBA00022692"/>
    </source>
</evidence>
<dbReference type="EMBL" id="CP007033">
    <property type="protein sequence ID" value="AHF11488.1"/>
    <property type="molecule type" value="Genomic_DNA"/>
</dbReference>
<evidence type="ECO:0000256" key="4">
    <source>
        <dbReference type="ARBA" id="ARBA00023136"/>
    </source>
</evidence>
<keyword evidence="2 5" id="KW-0812">Transmembrane</keyword>
<feature type="transmembrane region" description="Helical" evidence="5">
    <location>
        <begin position="312"/>
        <end position="331"/>
    </location>
</feature>
<proteinExistence type="predicted"/>
<name>A0ABM5P9W5_DEHRP</name>
<keyword evidence="4 5" id="KW-0472">Membrane</keyword>
<dbReference type="Gene3D" id="1.10.287.950">
    <property type="entry name" value="Methyl-accepting chemotaxis protein"/>
    <property type="match status" value="1"/>
</dbReference>
<evidence type="ECO:0000256" key="5">
    <source>
        <dbReference type="SAM" id="Phobius"/>
    </source>
</evidence>
<feature type="transmembrane region" description="Helical" evidence="5">
    <location>
        <begin position="254"/>
        <end position="273"/>
    </location>
</feature>